<dbReference type="AlphaFoldDB" id="A0A385SQG3"/>
<proteinExistence type="inferred from homology"/>
<dbReference type="OrthoDB" id="9784272at2"/>
<dbReference type="GO" id="GO:0003677">
    <property type="term" value="F:DNA binding"/>
    <property type="evidence" value="ECO:0007669"/>
    <property type="project" value="UniProtKB-KW"/>
</dbReference>
<dbReference type="InterPro" id="IPR007630">
    <property type="entry name" value="RNA_pol_sigma70_r4"/>
</dbReference>
<dbReference type="SUPFAM" id="SSF88946">
    <property type="entry name" value="Sigma2 domain of RNA polymerase sigma factors"/>
    <property type="match status" value="1"/>
</dbReference>
<keyword evidence="4 6" id="KW-0238">DNA-binding</keyword>
<dbReference type="KEGG" id="chk:D4L85_11630"/>
<dbReference type="InterPro" id="IPR013325">
    <property type="entry name" value="RNA_pol_sigma_r2"/>
</dbReference>
<dbReference type="Proteomes" id="UP000266183">
    <property type="component" value="Chromosome"/>
</dbReference>
<comment type="similarity">
    <text evidence="1 6">Belongs to the sigma-70 factor family. ECF subfamily.</text>
</comment>
<evidence type="ECO:0000313" key="9">
    <source>
        <dbReference type="EMBL" id="AYB31188.1"/>
    </source>
</evidence>
<dbReference type="NCBIfam" id="TIGR02937">
    <property type="entry name" value="sigma70-ECF"/>
    <property type="match status" value="1"/>
</dbReference>
<dbReference type="PANTHER" id="PTHR43133:SF62">
    <property type="entry name" value="RNA POLYMERASE SIGMA FACTOR SIGZ"/>
    <property type="match status" value="1"/>
</dbReference>
<evidence type="ECO:0000313" key="10">
    <source>
        <dbReference type="Proteomes" id="UP000266183"/>
    </source>
</evidence>
<evidence type="ECO:0000259" key="8">
    <source>
        <dbReference type="Pfam" id="PF04545"/>
    </source>
</evidence>
<dbReference type="InterPro" id="IPR036388">
    <property type="entry name" value="WH-like_DNA-bd_sf"/>
</dbReference>
<evidence type="ECO:0000256" key="3">
    <source>
        <dbReference type="ARBA" id="ARBA00023082"/>
    </source>
</evidence>
<feature type="domain" description="RNA polymerase sigma-70 region 2" evidence="7">
    <location>
        <begin position="21"/>
        <end position="87"/>
    </location>
</feature>
<evidence type="ECO:0000256" key="2">
    <source>
        <dbReference type="ARBA" id="ARBA00023015"/>
    </source>
</evidence>
<dbReference type="InterPro" id="IPR014284">
    <property type="entry name" value="RNA_pol_sigma-70_dom"/>
</dbReference>
<protein>
    <recommendedName>
        <fullName evidence="6">RNA polymerase sigma factor</fullName>
    </recommendedName>
</protein>
<feature type="domain" description="RNA polymerase sigma-70 region 4" evidence="8">
    <location>
        <begin position="124"/>
        <end position="171"/>
    </location>
</feature>
<keyword evidence="2 6" id="KW-0805">Transcription regulation</keyword>
<dbReference type="Pfam" id="PF04545">
    <property type="entry name" value="Sigma70_r4"/>
    <property type="match status" value="1"/>
</dbReference>
<evidence type="ECO:0000256" key="5">
    <source>
        <dbReference type="ARBA" id="ARBA00023163"/>
    </source>
</evidence>
<dbReference type="InterPro" id="IPR013324">
    <property type="entry name" value="RNA_pol_sigma_r3/r4-like"/>
</dbReference>
<dbReference type="InterPro" id="IPR007627">
    <property type="entry name" value="RNA_pol_sigma70_r2"/>
</dbReference>
<organism evidence="9 10">
    <name type="scientific">Chryseolinea soli</name>
    <dbReference type="NCBI Taxonomy" id="2321403"/>
    <lineage>
        <taxon>Bacteria</taxon>
        <taxon>Pseudomonadati</taxon>
        <taxon>Bacteroidota</taxon>
        <taxon>Cytophagia</taxon>
        <taxon>Cytophagales</taxon>
        <taxon>Fulvivirgaceae</taxon>
        <taxon>Chryseolinea</taxon>
    </lineage>
</organism>
<evidence type="ECO:0000259" key="7">
    <source>
        <dbReference type="Pfam" id="PF04542"/>
    </source>
</evidence>
<dbReference type="CDD" id="cd06171">
    <property type="entry name" value="Sigma70_r4"/>
    <property type="match status" value="1"/>
</dbReference>
<dbReference type="PROSITE" id="PS01063">
    <property type="entry name" value="SIGMA70_ECF"/>
    <property type="match status" value="1"/>
</dbReference>
<dbReference type="Pfam" id="PF04542">
    <property type="entry name" value="Sigma70_r2"/>
    <property type="match status" value="1"/>
</dbReference>
<evidence type="ECO:0000256" key="1">
    <source>
        <dbReference type="ARBA" id="ARBA00010641"/>
    </source>
</evidence>
<gene>
    <name evidence="9" type="ORF">D4L85_11630</name>
</gene>
<keyword evidence="5 6" id="KW-0804">Transcription</keyword>
<dbReference type="PANTHER" id="PTHR43133">
    <property type="entry name" value="RNA POLYMERASE ECF-TYPE SIGMA FACTO"/>
    <property type="match status" value="1"/>
</dbReference>
<dbReference type="InterPro" id="IPR039425">
    <property type="entry name" value="RNA_pol_sigma-70-like"/>
</dbReference>
<dbReference type="GO" id="GO:0006352">
    <property type="term" value="P:DNA-templated transcription initiation"/>
    <property type="evidence" value="ECO:0007669"/>
    <property type="project" value="InterPro"/>
</dbReference>
<dbReference type="Gene3D" id="1.10.1740.10">
    <property type="match status" value="1"/>
</dbReference>
<dbReference type="EMBL" id="CP032382">
    <property type="protein sequence ID" value="AYB31188.1"/>
    <property type="molecule type" value="Genomic_DNA"/>
</dbReference>
<accession>A0A385SQG3</accession>
<name>A0A385SQG3_9BACT</name>
<dbReference type="GO" id="GO:0016987">
    <property type="term" value="F:sigma factor activity"/>
    <property type="evidence" value="ECO:0007669"/>
    <property type="project" value="UniProtKB-KW"/>
</dbReference>
<dbReference type="InterPro" id="IPR000838">
    <property type="entry name" value="RNA_pol_sigma70_ECF_CS"/>
</dbReference>
<evidence type="ECO:0000256" key="6">
    <source>
        <dbReference type="RuleBase" id="RU000716"/>
    </source>
</evidence>
<keyword evidence="10" id="KW-1185">Reference proteome</keyword>
<evidence type="ECO:0000256" key="4">
    <source>
        <dbReference type="ARBA" id="ARBA00023125"/>
    </source>
</evidence>
<dbReference type="SUPFAM" id="SSF88659">
    <property type="entry name" value="Sigma3 and sigma4 domains of RNA polymerase sigma factors"/>
    <property type="match status" value="1"/>
</dbReference>
<reference evidence="10" key="1">
    <citation type="submission" date="2018-09" db="EMBL/GenBank/DDBJ databases">
        <title>Chryseolinea sp. KIS68-18 isolated from soil.</title>
        <authorList>
            <person name="Weon H.-Y."/>
            <person name="Kwon S.-W."/>
            <person name="Lee S.A."/>
        </authorList>
    </citation>
    <scope>NUCLEOTIDE SEQUENCE [LARGE SCALE GENOMIC DNA]</scope>
    <source>
        <strain evidence="10">KIS68-18</strain>
    </source>
</reference>
<keyword evidence="3 6" id="KW-0731">Sigma factor</keyword>
<dbReference type="Gene3D" id="1.10.10.10">
    <property type="entry name" value="Winged helix-like DNA-binding domain superfamily/Winged helix DNA-binding domain"/>
    <property type="match status" value="1"/>
</dbReference>
<sequence>MEESELVSRLRGKDRLALEYLYDHYSGALYGAILRIVRKEDIADEVLQDVFLKIWDKFDSYDNTKGKLFTWILNVARNQAIDKTRSREISKEKKTTGIDNVVNRIDRSDYLEQGIDDIGVKDILKDLPEEQRFVVEYLYFKGYTQSELADEHNIPLGTIKTRLRLAMKQLRTTLGVT</sequence>